<evidence type="ECO:0000256" key="1">
    <source>
        <dbReference type="SAM" id="SignalP"/>
    </source>
</evidence>
<dbReference type="PROSITE" id="PS00018">
    <property type="entry name" value="EF_HAND_1"/>
    <property type="match status" value="1"/>
</dbReference>
<gene>
    <name evidence="3" type="ORF">QO034_02695</name>
</gene>
<keyword evidence="1" id="KW-0732">Signal</keyword>
<dbReference type="SUPFAM" id="SSF47473">
    <property type="entry name" value="EF-hand"/>
    <property type="match status" value="1"/>
</dbReference>
<feature type="domain" description="EF-hand" evidence="2">
    <location>
        <begin position="92"/>
        <end position="113"/>
    </location>
</feature>
<accession>A0ABT7FA66</accession>
<sequence length="113" mass="11751">MKHIALVSAVLAATGTALTAGSMPGSSLGLVDGNADNVVTIEEYVTGVGQLFGPLDANGNGRIEWSEAEVTMTRGVFDGADTNGDGVISRSEFDAELRKEFRFADKDGDGILD</sequence>
<dbReference type="InterPro" id="IPR011992">
    <property type="entry name" value="EF-hand-dom_pair"/>
</dbReference>
<dbReference type="Proteomes" id="UP001227126">
    <property type="component" value="Unassembled WGS sequence"/>
</dbReference>
<name>A0ABT7FA66_9RHOB</name>
<dbReference type="Pfam" id="PF13202">
    <property type="entry name" value="EF-hand_5"/>
    <property type="match status" value="2"/>
</dbReference>
<organism evidence="3 4">
    <name type="scientific">Sedimentitalea xiamensis</name>
    <dbReference type="NCBI Taxonomy" id="3050037"/>
    <lineage>
        <taxon>Bacteria</taxon>
        <taxon>Pseudomonadati</taxon>
        <taxon>Pseudomonadota</taxon>
        <taxon>Alphaproteobacteria</taxon>
        <taxon>Rhodobacterales</taxon>
        <taxon>Paracoccaceae</taxon>
        <taxon>Sedimentitalea</taxon>
    </lineage>
</organism>
<reference evidence="3 4" key="1">
    <citation type="submission" date="2023-05" db="EMBL/GenBank/DDBJ databases">
        <title>Sedimentitalea sp. nov. JM2-8.</title>
        <authorList>
            <person name="Huang J."/>
        </authorList>
    </citation>
    <scope>NUCLEOTIDE SEQUENCE [LARGE SCALE GENOMIC DNA]</scope>
    <source>
        <strain evidence="3 4">JM2-8</strain>
    </source>
</reference>
<feature type="signal peptide" evidence="1">
    <location>
        <begin position="1"/>
        <end position="19"/>
    </location>
</feature>
<evidence type="ECO:0000313" key="4">
    <source>
        <dbReference type="Proteomes" id="UP001227126"/>
    </source>
</evidence>
<evidence type="ECO:0000259" key="2">
    <source>
        <dbReference type="PROSITE" id="PS50222"/>
    </source>
</evidence>
<dbReference type="EMBL" id="JASNJE010000002">
    <property type="protein sequence ID" value="MDK3072007.1"/>
    <property type="molecule type" value="Genomic_DNA"/>
</dbReference>
<protein>
    <recommendedName>
        <fullName evidence="2">EF-hand domain-containing protein</fullName>
    </recommendedName>
</protein>
<dbReference type="InterPro" id="IPR018247">
    <property type="entry name" value="EF_Hand_1_Ca_BS"/>
</dbReference>
<dbReference type="PROSITE" id="PS50222">
    <property type="entry name" value="EF_HAND_2"/>
    <property type="match status" value="1"/>
</dbReference>
<dbReference type="Gene3D" id="1.10.238.10">
    <property type="entry name" value="EF-hand"/>
    <property type="match status" value="1"/>
</dbReference>
<feature type="chain" id="PRO_5045722856" description="EF-hand domain-containing protein" evidence="1">
    <location>
        <begin position="20"/>
        <end position="113"/>
    </location>
</feature>
<dbReference type="InterPro" id="IPR002048">
    <property type="entry name" value="EF_hand_dom"/>
</dbReference>
<proteinExistence type="predicted"/>
<evidence type="ECO:0000313" key="3">
    <source>
        <dbReference type="EMBL" id="MDK3072007.1"/>
    </source>
</evidence>
<keyword evidence="4" id="KW-1185">Reference proteome</keyword>
<comment type="caution">
    <text evidence="3">The sequence shown here is derived from an EMBL/GenBank/DDBJ whole genome shotgun (WGS) entry which is preliminary data.</text>
</comment>
<dbReference type="RefSeq" id="WP_284483961.1">
    <property type="nucleotide sequence ID" value="NZ_JASNJE010000002.1"/>
</dbReference>